<evidence type="ECO:0000256" key="1">
    <source>
        <dbReference type="SAM" id="SignalP"/>
    </source>
</evidence>
<accession>A0A4Z0M8D4</accession>
<gene>
    <name evidence="2" type="ORF">E4634_02610</name>
</gene>
<name>A0A4Z0M8D4_9GAMM</name>
<proteinExistence type="predicted"/>
<keyword evidence="1" id="KW-0732">Signal</keyword>
<comment type="caution">
    <text evidence="2">The sequence shown here is derived from an EMBL/GenBank/DDBJ whole genome shotgun (WGS) entry which is preliminary data.</text>
</comment>
<reference evidence="2 3" key="1">
    <citation type="submission" date="2019-04" db="EMBL/GenBank/DDBJ databases">
        <title>Taxonomy of novel Haliea sp. from mangrove soil of West Coast of India.</title>
        <authorList>
            <person name="Verma A."/>
            <person name="Kumar P."/>
            <person name="Krishnamurthi S."/>
        </authorList>
    </citation>
    <scope>NUCLEOTIDE SEQUENCE [LARGE SCALE GENOMIC DNA]</scope>
    <source>
        <strain evidence="2 3">SAOS-164</strain>
    </source>
</reference>
<evidence type="ECO:0008006" key="4">
    <source>
        <dbReference type="Google" id="ProtNLM"/>
    </source>
</evidence>
<sequence length="108" mass="11617">MNKFAIALSTIALAAAAGTASAGPRDCLLEGTVARSGEGAEQATTVQFHSMSKYDEESRCRVRRGEKLEFQLPSDPRVTNAPEGSEVKLRYQENKDGSVQTRLISVGT</sequence>
<dbReference type="OrthoDB" id="5737588at2"/>
<dbReference type="AlphaFoldDB" id="A0A4Z0M8D4"/>
<feature type="signal peptide" evidence="1">
    <location>
        <begin position="1"/>
        <end position="22"/>
    </location>
</feature>
<evidence type="ECO:0000313" key="3">
    <source>
        <dbReference type="Proteomes" id="UP000298050"/>
    </source>
</evidence>
<evidence type="ECO:0000313" key="2">
    <source>
        <dbReference type="EMBL" id="TGD75779.1"/>
    </source>
</evidence>
<protein>
    <recommendedName>
        <fullName evidence="4">DUF5666 domain-containing protein</fullName>
    </recommendedName>
</protein>
<organism evidence="2 3">
    <name type="scientific">Mangrovimicrobium sediminis</name>
    <dbReference type="NCBI Taxonomy" id="2562682"/>
    <lineage>
        <taxon>Bacteria</taxon>
        <taxon>Pseudomonadati</taxon>
        <taxon>Pseudomonadota</taxon>
        <taxon>Gammaproteobacteria</taxon>
        <taxon>Cellvibrionales</taxon>
        <taxon>Halieaceae</taxon>
        <taxon>Mangrovimicrobium</taxon>
    </lineage>
</organism>
<dbReference type="EMBL" id="SRLE01000002">
    <property type="protein sequence ID" value="TGD75779.1"/>
    <property type="molecule type" value="Genomic_DNA"/>
</dbReference>
<feature type="chain" id="PRO_5021347689" description="DUF5666 domain-containing protein" evidence="1">
    <location>
        <begin position="23"/>
        <end position="108"/>
    </location>
</feature>
<dbReference type="RefSeq" id="WP_135441031.1">
    <property type="nucleotide sequence ID" value="NZ_SRLE01000002.1"/>
</dbReference>
<dbReference type="Proteomes" id="UP000298050">
    <property type="component" value="Unassembled WGS sequence"/>
</dbReference>
<keyword evidence="3" id="KW-1185">Reference proteome</keyword>